<organism evidence="1 2">
    <name type="scientific">Flavobacterium taihuense</name>
    <dbReference type="NCBI Taxonomy" id="2857508"/>
    <lineage>
        <taxon>Bacteria</taxon>
        <taxon>Pseudomonadati</taxon>
        <taxon>Bacteroidota</taxon>
        <taxon>Flavobacteriia</taxon>
        <taxon>Flavobacteriales</taxon>
        <taxon>Flavobacteriaceae</taxon>
        <taxon>Flavobacterium</taxon>
    </lineage>
</organism>
<comment type="caution">
    <text evidence="1">The sequence shown here is derived from an EMBL/GenBank/DDBJ whole genome shotgun (WGS) entry which is preliminary data.</text>
</comment>
<dbReference type="Proteomes" id="UP000812031">
    <property type="component" value="Unassembled WGS sequence"/>
</dbReference>
<dbReference type="Pfam" id="PF20391">
    <property type="entry name" value="DUF6686"/>
    <property type="match status" value="1"/>
</dbReference>
<sequence>MCNLKVLNRTSNGILLYCQHRDMYQLLFNNLTFDLNSIEMTSFANYLNQIDIDYWEREYKNSLYEKKIPIPTLQSNFIILLNRKELEELRFLVDCVNEDKILKPVEINYLIISN</sequence>
<accession>A0ABS6Y0Q1</accession>
<evidence type="ECO:0000313" key="1">
    <source>
        <dbReference type="EMBL" id="MBW4362197.1"/>
    </source>
</evidence>
<name>A0ABS6Y0Q1_9FLAO</name>
<keyword evidence="2" id="KW-1185">Reference proteome</keyword>
<dbReference type="EMBL" id="JAHWYN010000019">
    <property type="protein sequence ID" value="MBW4362197.1"/>
    <property type="molecule type" value="Genomic_DNA"/>
</dbReference>
<evidence type="ECO:0000313" key="2">
    <source>
        <dbReference type="Proteomes" id="UP000812031"/>
    </source>
</evidence>
<proteinExistence type="predicted"/>
<dbReference type="InterPro" id="IPR046508">
    <property type="entry name" value="DUF6686"/>
</dbReference>
<dbReference type="RefSeq" id="WP_219318688.1">
    <property type="nucleotide sequence ID" value="NZ_JAHWYN010000019.1"/>
</dbReference>
<gene>
    <name evidence="1" type="ORF">KZH69_17040</name>
</gene>
<protein>
    <submittedName>
        <fullName evidence="1">Uncharacterized protein</fullName>
    </submittedName>
</protein>
<reference evidence="1 2" key="1">
    <citation type="submission" date="2021-07" db="EMBL/GenBank/DDBJ databases">
        <title>Flavobacterium sp. nov. isolated from sediment on the Taihu Lake.</title>
        <authorList>
            <person name="Qu J.-H."/>
        </authorList>
    </citation>
    <scope>NUCLEOTIDE SEQUENCE [LARGE SCALE GENOMIC DNA]</scope>
    <source>
        <strain evidence="1 2">NAS39</strain>
    </source>
</reference>